<gene>
    <name evidence="11 13" type="primary">psaL</name>
    <name evidence="13" type="ORF">C1752_03292</name>
</gene>
<organism evidence="13 14">
    <name type="scientific">Acaryochloris thomasi RCC1774</name>
    <dbReference type="NCBI Taxonomy" id="1764569"/>
    <lineage>
        <taxon>Bacteria</taxon>
        <taxon>Bacillati</taxon>
        <taxon>Cyanobacteriota</taxon>
        <taxon>Cyanophyceae</taxon>
        <taxon>Acaryochloridales</taxon>
        <taxon>Acaryochloridaceae</taxon>
        <taxon>Acaryochloris</taxon>
        <taxon>Acaryochloris thomasi</taxon>
    </lineage>
</organism>
<dbReference type="GO" id="GO:0009538">
    <property type="term" value="C:photosystem I reaction center"/>
    <property type="evidence" value="ECO:0007669"/>
    <property type="project" value="InterPro"/>
</dbReference>
<comment type="similarity">
    <text evidence="2 11">Belongs to the PsaL family.</text>
</comment>
<dbReference type="SUPFAM" id="SSF81568">
    <property type="entry name" value="Photosystem I reaction center subunit XI, PsaL"/>
    <property type="match status" value="1"/>
</dbReference>
<dbReference type="GO" id="GO:0015979">
    <property type="term" value="P:photosynthesis"/>
    <property type="evidence" value="ECO:0007669"/>
    <property type="project" value="UniProtKB-UniRule"/>
</dbReference>
<feature type="transmembrane region" description="Helical" evidence="11">
    <location>
        <begin position="130"/>
        <end position="150"/>
    </location>
</feature>
<proteinExistence type="inferred from homology"/>
<dbReference type="PANTHER" id="PTHR34803">
    <property type="entry name" value="PHOTOSYSTEM I REACTION CENTER SUBUNIT XI, CHLOROPLASTIC"/>
    <property type="match status" value="1"/>
</dbReference>
<name>A0A2W1JVT4_9CYAN</name>
<reference evidence="13 14" key="1">
    <citation type="journal article" date="2018" name="Sci. Rep.">
        <title>A novel species of the marine cyanobacterium Acaryochloris with a unique pigment content and lifestyle.</title>
        <authorList>
            <person name="Partensky F."/>
            <person name="Six C."/>
            <person name="Ratin M."/>
            <person name="Garczarek L."/>
            <person name="Vaulot D."/>
            <person name="Probert I."/>
            <person name="Calteau A."/>
            <person name="Gourvil P."/>
            <person name="Marie D."/>
            <person name="Grebert T."/>
            <person name="Bouchier C."/>
            <person name="Le Panse S."/>
            <person name="Gachenot M."/>
            <person name="Rodriguez F."/>
            <person name="Garrido J.L."/>
        </authorList>
    </citation>
    <scope>NUCLEOTIDE SEQUENCE [LARGE SCALE GENOMIC DNA]</scope>
    <source>
        <strain evidence="13 14">RCC1774</strain>
    </source>
</reference>
<dbReference type="Pfam" id="PF02605">
    <property type="entry name" value="PsaL"/>
    <property type="match status" value="1"/>
</dbReference>
<dbReference type="Gene3D" id="1.20.1240.10">
    <property type="entry name" value="Photosystem I PsaL, reaction centre subunit XI"/>
    <property type="match status" value="1"/>
</dbReference>
<evidence type="ECO:0000256" key="6">
    <source>
        <dbReference type="ARBA" id="ARBA00022836"/>
    </source>
</evidence>
<keyword evidence="8 11" id="KW-0472">Membrane</keyword>
<dbReference type="RefSeq" id="WP_110986735.1">
    <property type="nucleotide sequence ID" value="NZ_CAWNWM010000008.1"/>
</dbReference>
<feature type="transmembrane region" description="Helical" evidence="11">
    <location>
        <begin position="76"/>
        <end position="97"/>
    </location>
</feature>
<evidence type="ECO:0000313" key="14">
    <source>
        <dbReference type="Proteomes" id="UP000248857"/>
    </source>
</evidence>
<dbReference type="OrthoDB" id="464381at2"/>
<keyword evidence="11" id="KW-0793">Thylakoid</keyword>
<keyword evidence="14" id="KW-1185">Reference proteome</keyword>
<evidence type="ECO:0000256" key="4">
    <source>
        <dbReference type="ARBA" id="ARBA00022531"/>
    </source>
</evidence>
<evidence type="ECO:0000256" key="10">
    <source>
        <dbReference type="ARBA" id="ARBA00033437"/>
    </source>
</evidence>
<feature type="domain" description="Photosystem I PsaL reaction centre subunit XI" evidence="12">
    <location>
        <begin position="6"/>
        <end position="146"/>
    </location>
</feature>
<dbReference type="EMBL" id="PQWO01000008">
    <property type="protein sequence ID" value="PZD72851.1"/>
    <property type="molecule type" value="Genomic_DNA"/>
</dbReference>
<protein>
    <recommendedName>
        <fullName evidence="3 11">Photosystem I reaction center subunit XI</fullName>
    </recommendedName>
    <alternativeName>
        <fullName evidence="9 11">PSI subunit V</fullName>
    </alternativeName>
    <alternativeName>
        <fullName evidence="10 11">PSI-L</fullName>
    </alternativeName>
</protein>
<dbReference type="InterPro" id="IPR036592">
    <property type="entry name" value="PSI_PsaL_sf"/>
</dbReference>
<dbReference type="Proteomes" id="UP000248857">
    <property type="component" value="Unassembled WGS sequence"/>
</dbReference>
<dbReference type="HAMAP" id="MF_00447">
    <property type="entry name" value="PSI_PsaL"/>
    <property type="match status" value="1"/>
</dbReference>
<evidence type="ECO:0000256" key="8">
    <source>
        <dbReference type="ARBA" id="ARBA00023136"/>
    </source>
</evidence>
<evidence type="ECO:0000256" key="2">
    <source>
        <dbReference type="ARBA" id="ARBA00008820"/>
    </source>
</evidence>
<keyword evidence="5 11" id="KW-0812">Transmembrane</keyword>
<evidence type="ECO:0000256" key="9">
    <source>
        <dbReference type="ARBA" id="ARBA00032768"/>
    </source>
</evidence>
<evidence type="ECO:0000256" key="11">
    <source>
        <dbReference type="HAMAP-Rule" id="MF_00447"/>
    </source>
</evidence>
<dbReference type="GO" id="GO:0031676">
    <property type="term" value="C:plasma membrane-derived thylakoid membrane"/>
    <property type="evidence" value="ECO:0007669"/>
    <property type="project" value="UniProtKB-SubCell"/>
</dbReference>
<dbReference type="InterPro" id="IPR003757">
    <property type="entry name" value="PSI_PsaL"/>
</dbReference>
<comment type="caution">
    <text evidence="13">The sequence shown here is derived from an EMBL/GenBank/DDBJ whole genome shotgun (WGS) entry which is preliminary data.</text>
</comment>
<evidence type="ECO:0000256" key="3">
    <source>
        <dbReference type="ARBA" id="ARBA00019514"/>
    </source>
</evidence>
<keyword evidence="6 11" id="KW-0603">Photosystem I</keyword>
<comment type="subcellular location">
    <subcellularLocation>
        <location evidence="11">Cellular thylakoid membrane</location>
        <topology evidence="11">Multi-pass membrane protein</topology>
    </subcellularLocation>
    <subcellularLocation>
        <location evidence="1">Membrane</location>
        <topology evidence="1">Multi-pass membrane protein</topology>
    </subcellularLocation>
</comment>
<evidence type="ECO:0000256" key="5">
    <source>
        <dbReference type="ARBA" id="ARBA00022692"/>
    </source>
</evidence>
<dbReference type="PANTHER" id="PTHR34803:SF2">
    <property type="entry name" value="PHOTOSYSTEM I REACTION CENTER SUBUNIT XI, CHLOROPLASTIC"/>
    <property type="match status" value="1"/>
</dbReference>
<keyword evidence="4 11" id="KW-0602">Photosynthesis</keyword>
<dbReference type="InterPro" id="IPR022980">
    <property type="entry name" value="PSI_suXI"/>
</dbReference>
<evidence type="ECO:0000256" key="1">
    <source>
        <dbReference type="ARBA" id="ARBA00004141"/>
    </source>
</evidence>
<dbReference type="AlphaFoldDB" id="A0A2W1JVT4"/>
<evidence type="ECO:0000259" key="12">
    <source>
        <dbReference type="Pfam" id="PF02605"/>
    </source>
</evidence>
<evidence type="ECO:0000313" key="13">
    <source>
        <dbReference type="EMBL" id="PZD72851.1"/>
    </source>
</evidence>
<keyword evidence="7 11" id="KW-1133">Transmembrane helix</keyword>
<accession>A0A2W1JVT4</accession>
<evidence type="ECO:0000256" key="7">
    <source>
        <dbReference type="ARBA" id="ARBA00022989"/>
    </source>
</evidence>
<sequence length="163" mass="16724">MTMDMVQAGGDPQVGNLATPVNSSGIVKTFINNLPAYRKGLSANSRGLEVGMAHGYFLYGPFAILGPNRGAEIGDIAGALGAVGLISVLTIALSLYISAGVSQPAATCTTPNPPSELGTSEGWSSFSNGFWIGGCGGAVFAFAICQMPFLTPLQDIIRGIWPA</sequence>